<dbReference type="InterPro" id="IPR013114">
    <property type="entry name" value="FabA_FabZ"/>
</dbReference>
<dbReference type="PANTHER" id="PTHR30272:SF8">
    <property type="entry name" value="3-HYDROXYDECANOYL-[ACYL-CARRIER-PROTEIN] DEHYDRATASE"/>
    <property type="match status" value="1"/>
</dbReference>
<organism evidence="2 3">
    <name type="scientific">Pseudonocardia xinjiangensis</name>
    <dbReference type="NCBI Taxonomy" id="75289"/>
    <lineage>
        <taxon>Bacteria</taxon>
        <taxon>Bacillati</taxon>
        <taxon>Actinomycetota</taxon>
        <taxon>Actinomycetes</taxon>
        <taxon>Pseudonocardiales</taxon>
        <taxon>Pseudonocardiaceae</taxon>
        <taxon>Pseudonocardia</taxon>
    </lineage>
</organism>
<gene>
    <name evidence="2" type="ORF">HF577_01745</name>
</gene>
<proteinExistence type="predicted"/>
<dbReference type="InterPro" id="IPR029069">
    <property type="entry name" value="HotDog_dom_sf"/>
</dbReference>
<dbReference type="SUPFAM" id="SSF54637">
    <property type="entry name" value="Thioesterase/thiol ester dehydrase-isomerase"/>
    <property type="match status" value="2"/>
</dbReference>
<keyword evidence="3" id="KW-1185">Reference proteome</keyword>
<dbReference type="RefSeq" id="WP_169393898.1">
    <property type="nucleotide sequence ID" value="NZ_JAAXKY010000002.1"/>
</dbReference>
<feature type="region of interest" description="Disordered" evidence="1">
    <location>
        <begin position="19"/>
        <end position="54"/>
    </location>
</feature>
<sequence length="757" mass="79351">MTAELDVLSFDGRPFDALAALQPVAPHPQEPDDRAPQGVPEPTTSDPSTHDRSTHDPVALAVGIVAELRAELLAAHRAAMDVQVRWQERALAALAGPATPAAPGAGEWTPAALLAAVADQLGDGPGRGGGPLRLALAWDGDLPRHGEQVQVTRTPSGALVRAGERPVLRVDGPTAPAVPAPAPALAAAPAAFRPEGALEPLAATLVDHLAPAEIDLLVAGRAGAVFGARHDQQAPRLAAGLLRAVTELRPGGPAGVGVLRGPCAVPAGDTDVVAAAWQAGSVLALWLGLHLCVPEARFQPVGTCGAELFDTTGAPDAEVVAEITGADLVPRPWLRLDAEIRAGERVLARVSGLTVALREPPGVPMGTRSGGRPPVRPVRRGITGDLAVVDELALATASVGDLGPALGPEFARYAERRATRPPAGGLRLVGRVMAVQGTRGELSGGATGETEFDSPADAWYYGAAPSPAVPNVVLMETSLQSALLLGYHLGATLVDPEQDYSLRNLDGSATLHREVELRGRTIRQRSTLLSTTVLSGAVLQGFRYALWLDGEDRDTVDPFYSGQSLFGFFTAAALANQTGLDNGASVPNWLEERPGTPVRVVDVDTGASGPLHLVDRIEVVDGGGRHGAGYLRAVRPVEEGDWFFARHFHLDPVMPGSLGIEAVVQALQQWLLDTGATAGLDHPEFVVPAGVELTWRYRGQILAGDGAMTLEVHVREVQRRPGRVRVIADASLWKPGLRIYELDGIAAEAREKGAQPW</sequence>
<accession>A0ABX1R9D0</accession>
<comment type="caution">
    <text evidence="2">The sequence shown here is derived from an EMBL/GenBank/DDBJ whole genome shotgun (WGS) entry which is preliminary data.</text>
</comment>
<dbReference type="Gene3D" id="3.10.129.10">
    <property type="entry name" value="Hotdog Thioesterase"/>
    <property type="match status" value="2"/>
</dbReference>
<protein>
    <submittedName>
        <fullName evidence="2">Beta-ketoacyl synthase</fullName>
    </submittedName>
</protein>
<dbReference type="EMBL" id="JAAXKY010000002">
    <property type="protein sequence ID" value="NMH75833.1"/>
    <property type="molecule type" value="Genomic_DNA"/>
</dbReference>
<reference evidence="2 3" key="1">
    <citation type="submission" date="2020-04" db="EMBL/GenBank/DDBJ databases">
        <authorList>
            <person name="Klaysubun C."/>
            <person name="Duangmal K."/>
            <person name="Lipun K."/>
        </authorList>
    </citation>
    <scope>NUCLEOTIDE SEQUENCE [LARGE SCALE GENOMIC DNA]</scope>
    <source>
        <strain evidence="2 3">JCM 11839</strain>
    </source>
</reference>
<evidence type="ECO:0000313" key="2">
    <source>
        <dbReference type="EMBL" id="NMH75833.1"/>
    </source>
</evidence>
<name>A0ABX1R9D0_9PSEU</name>
<evidence type="ECO:0000313" key="3">
    <source>
        <dbReference type="Proteomes" id="UP001296706"/>
    </source>
</evidence>
<dbReference type="PANTHER" id="PTHR30272">
    <property type="entry name" value="3-HYDROXYACYL-[ACYL-CARRIER-PROTEIN] DEHYDRATASE"/>
    <property type="match status" value="1"/>
</dbReference>
<dbReference type="Pfam" id="PF07977">
    <property type="entry name" value="FabA"/>
    <property type="match status" value="1"/>
</dbReference>
<evidence type="ECO:0000256" key="1">
    <source>
        <dbReference type="SAM" id="MobiDB-lite"/>
    </source>
</evidence>
<dbReference type="Proteomes" id="UP001296706">
    <property type="component" value="Unassembled WGS sequence"/>
</dbReference>